<evidence type="ECO:0000313" key="2">
    <source>
        <dbReference type="EMBL" id="NKX92901.1"/>
    </source>
</evidence>
<keyword evidence="1" id="KW-1133">Transmembrane helix</keyword>
<protein>
    <submittedName>
        <fullName evidence="2">HdeD family acid-resistance protein</fullName>
    </submittedName>
</protein>
<reference evidence="2 3" key="1">
    <citation type="submission" date="2020-04" db="EMBL/GenBank/DDBJ databases">
        <title>MicrobeNet Type strains.</title>
        <authorList>
            <person name="Nicholson A.C."/>
        </authorList>
    </citation>
    <scope>NUCLEOTIDE SEQUENCE [LARGE SCALE GENOMIC DNA]</scope>
    <source>
        <strain evidence="2 3">ATCC BAA-789</strain>
    </source>
</reference>
<evidence type="ECO:0000313" key="3">
    <source>
        <dbReference type="Proteomes" id="UP000774283"/>
    </source>
</evidence>
<accession>A0A9X5ISC9</accession>
<feature type="transmembrane region" description="Helical" evidence="1">
    <location>
        <begin position="61"/>
        <end position="81"/>
    </location>
</feature>
<feature type="transmembrane region" description="Helical" evidence="1">
    <location>
        <begin position="118"/>
        <end position="139"/>
    </location>
</feature>
<name>A0A9X5ISC9_9MICO</name>
<dbReference type="GO" id="GO:0005886">
    <property type="term" value="C:plasma membrane"/>
    <property type="evidence" value="ECO:0007669"/>
    <property type="project" value="TreeGrafter"/>
</dbReference>
<dbReference type="RefSeq" id="WP_168446884.1">
    <property type="nucleotide sequence ID" value="NZ_JAAXOW010000001.1"/>
</dbReference>
<dbReference type="PANTHER" id="PTHR34989">
    <property type="entry name" value="PROTEIN HDED"/>
    <property type="match status" value="1"/>
</dbReference>
<keyword evidence="1" id="KW-0812">Transmembrane</keyword>
<evidence type="ECO:0000256" key="1">
    <source>
        <dbReference type="SAM" id="Phobius"/>
    </source>
</evidence>
<sequence>MSDTTGTAHTTRPARHATAVPAGVPDPLARIAEQVWWLILLRGVVAIVFGVIAIASPWSTAAALAIVIGAFVAVEGLIDVVEAFRHRKFGGMVLHAVVGAVGVIAGVIMLAWPGITLVVVVYTVAFWAIISGVVQVALGATTRGLSVGARIWVILGGVLSFAFGVLMLTQPATGLGALVWIIGVYAIIFGTALVAFAFAARSAAKQLSAGSSTV</sequence>
<comment type="caution">
    <text evidence="2">The sequence shown here is derived from an EMBL/GenBank/DDBJ whole genome shotgun (WGS) entry which is preliminary data.</text>
</comment>
<proteinExistence type="predicted"/>
<dbReference type="Pfam" id="PF03729">
    <property type="entry name" value="DUF308"/>
    <property type="match status" value="2"/>
</dbReference>
<dbReference type="InterPro" id="IPR052712">
    <property type="entry name" value="Acid_resist_chaperone_HdeD"/>
</dbReference>
<dbReference type="Proteomes" id="UP000774283">
    <property type="component" value="Unassembled WGS sequence"/>
</dbReference>
<feature type="transmembrane region" description="Helical" evidence="1">
    <location>
        <begin position="151"/>
        <end position="169"/>
    </location>
</feature>
<feature type="transmembrane region" description="Helical" evidence="1">
    <location>
        <begin position="175"/>
        <end position="199"/>
    </location>
</feature>
<keyword evidence="1" id="KW-0472">Membrane</keyword>
<dbReference type="InterPro" id="IPR005325">
    <property type="entry name" value="DUF308_memb"/>
</dbReference>
<feature type="transmembrane region" description="Helical" evidence="1">
    <location>
        <begin position="35"/>
        <end position="55"/>
    </location>
</feature>
<dbReference type="EMBL" id="JAAXOW010000001">
    <property type="protein sequence ID" value="NKX92901.1"/>
    <property type="molecule type" value="Genomic_DNA"/>
</dbReference>
<feature type="transmembrane region" description="Helical" evidence="1">
    <location>
        <begin position="93"/>
        <end position="112"/>
    </location>
</feature>
<dbReference type="AlphaFoldDB" id="A0A9X5ISC9"/>
<dbReference type="PANTHER" id="PTHR34989:SF1">
    <property type="entry name" value="PROTEIN HDED"/>
    <property type="match status" value="1"/>
</dbReference>
<gene>
    <name evidence="2" type="ORF">HF995_06360</name>
</gene>
<keyword evidence="3" id="KW-1185">Reference proteome</keyword>
<organism evidence="2 3">
    <name type="scientific">Sanguibacter hominis ATCC BAA-789</name>
    <dbReference type="NCBI Taxonomy" id="1312740"/>
    <lineage>
        <taxon>Bacteria</taxon>
        <taxon>Bacillati</taxon>
        <taxon>Actinomycetota</taxon>
        <taxon>Actinomycetes</taxon>
        <taxon>Micrococcales</taxon>
        <taxon>Sanguibacteraceae</taxon>
        <taxon>Sanguibacter</taxon>
    </lineage>
</organism>